<dbReference type="eggNOG" id="COG1475">
    <property type="taxonomic scope" value="Bacteria"/>
</dbReference>
<dbReference type="AlphaFoldDB" id="B1LW94"/>
<dbReference type="Pfam" id="PF02195">
    <property type="entry name" value="ParB_N"/>
    <property type="match status" value="1"/>
</dbReference>
<dbReference type="STRING" id="426355.Mrad2831_5200"/>
<name>B1LW94_METRJ</name>
<dbReference type="Gene3D" id="3.90.1530.30">
    <property type="match status" value="1"/>
</dbReference>
<dbReference type="PATRIC" id="fig|426355.14.peg.5266"/>
<dbReference type="RefSeq" id="WP_012322101.1">
    <property type="nucleotide sequence ID" value="NC_010505.1"/>
</dbReference>
<dbReference type="KEGG" id="mrd:Mrad2831_5200"/>
<protein>
    <submittedName>
        <fullName evidence="2">ParB domain protein nuclease</fullName>
    </submittedName>
</protein>
<reference evidence="2 3" key="1">
    <citation type="submission" date="2008-03" db="EMBL/GenBank/DDBJ databases">
        <title>Complete sequence of chromosome of Methylobacterium radiotolerans JCM 2831.</title>
        <authorList>
            <consortium name="US DOE Joint Genome Institute"/>
            <person name="Copeland A."/>
            <person name="Lucas S."/>
            <person name="Lapidus A."/>
            <person name="Glavina del Rio T."/>
            <person name="Dalin E."/>
            <person name="Tice H."/>
            <person name="Bruce D."/>
            <person name="Goodwin L."/>
            <person name="Pitluck S."/>
            <person name="Kiss H."/>
            <person name="Brettin T."/>
            <person name="Detter J.C."/>
            <person name="Han C."/>
            <person name="Kuske C.R."/>
            <person name="Schmutz J."/>
            <person name="Larimer F."/>
            <person name="Land M."/>
            <person name="Hauser L."/>
            <person name="Kyrpides N."/>
            <person name="Mikhailova N."/>
            <person name="Marx C.J."/>
            <person name="Richardson P."/>
        </authorList>
    </citation>
    <scope>NUCLEOTIDE SEQUENCE [LARGE SCALE GENOMIC DNA]</scope>
    <source>
        <strain evidence="3">ATCC 27329 / DSM 1819 / JCM 2831 / NBRC 15690 / NCIMB 10815 / 0-1</strain>
    </source>
</reference>
<accession>B1LW94</accession>
<dbReference type="Gene3D" id="1.10.10.2830">
    <property type="match status" value="1"/>
</dbReference>
<organism evidence="2 3">
    <name type="scientific">Methylobacterium radiotolerans (strain ATCC 27329 / DSM 1819 / JCM 2831 / NBRC 15690 / NCIMB 10815 / 0-1)</name>
    <dbReference type="NCBI Taxonomy" id="426355"/>
    <lineage>
        <taxon>Bacteria</taxon>
        <taxon>Pseudomonadati</taxon>
        <taxon>Pseudomonadota</taxon>
        <taxon>Alphaproteobacteria</taxon>
        <taxon>Hyphomicrobiales</taxon>
        <taxon>Methylobacteriaceae</taxon>
        <taxon>Methylobacterium</taxon>
    </lineage>
</organism>
<dbReference type="OrthoDB" id="9813122at2"/>
<dbReference type="InterPro" id="IPR050336">
    <property type="entry name" value="Chromosome_partition/occlusion"/>
</dbReference>
<dbReference type="SUPFAM" id="SSF109709">
    <property type="entry name" value="KorB DNA-binding domain-like"/>
    <property type="match status" value="1"/>
</dbReference>
<proteinExistence type="predicted"/>
<gene>
    <name evidence="2" type="ordered locus">Mrad2831_5200</name>
</gene>
<dbReference type="EMBL" id="CP001001">
    <property type="protein sequence ID" value="ACB27157.1"/>
    <property type="molecule type" value="Genomic_DNA"/>
</dbReference>
<dbReference type="SMART" id="SM00470">
    <property type="entry name" value="ParB"/>
    <property type="match status" value="1"/>
</dbReference>
<dbReference type="HOGENOM" id="CLU_458429_0_0_5"/>
<evidence type="ECO:0000313" key="2">
    <source>
        <dbReference type="EMBL" id="ACB27157.1"/>
    </source>
</evidence>
<dbReference type="CDD" id="cd16406">
    <property type="entry name" value="ParB_N_like"/>
    <property type="match status" value="1"/>
</dbReference>
<dbReference type="GeneID" id="6141271"/>
<evidence type="ECO:0000259" key="1">
    <source>
        <dbReference type="SMART" id="SM00470"/>
    </source>
</evidence>
<dbReference type="InterPro" id="IPR003115">
    <property type="entry name" value="ParB_N"/>
</dbReference>
<dbReference type="GO" id="GO:0005694">
    <property type="term" value="C:chromosome"/>
    <property type="evidence" value="ECO:0007669"/>
    <property type="project" value="TreeGrafter"/>
</dbReference>
<dbReference type="SUPFAM" id="SSF110849">
    <property type="entry name" value="ParB/Sulfiredoxin"/>
    <property type="match status" value="1"/>
</dbReference>
<evidence type="ECO:0000313" key="3">
    <source>
        <dbReference type="Proteomes" id="UP000006589"/>
    </source>
</evidence>
<sequence length="595" mass="62721">MRQTEIQLSQLRHGHHPEAPAGVVNVRVTGRDFGLEALAASILSLGVLQPLVVVPGDAGFHYVVDGNRRLAALESLLAEGKLTADAEVPVIVRDAGTAREAGLAANVLQTPMHEADQMLAFAELRRNGMTEKAIAAKFAQPVATVRRLLALGGVSPAVLDAWRIGKVRTDDVKSFTLASHADQDRALAKVLADGSVWRIREYLGANDDIAHLLAYVGAKAYKAAGGVVVEDLFGSRDAVSDVALLKRLAEERLDAECERRRRDGWEWVAKADDLPAGWKWTWPRLSHGSRPLTDAEQARLDELNAFLDAEDDGSVTDEKLDAADDEAAAIKASARMPLGLEDRARSGVVVTLGRDGKISVDEYVVRPEDTPAKVASDAPAAEPEPEEKGLSAALIDRLAEQATVAVQAALPSSPRAALAILLAGTLSKSRGSGPVHITLGGLGGALAEANQEGRYDQILAGLLTKTVDELLDVAAAVAGRAVSLRHYDHSAPADRPAAMALMGAIDVDAMASALEDAFDGEAFFKAIPKGAILDIVGEVLGEDVARQVKNNKKGDLVEIAVANVLPTGWLPAEIRHPGYAGPGAVVAPAEVQAAA</sequence>
<dbReference type="GO" id="GO:0007059">
    <property type="term" value="P:chromosome segregation"/>
    <property type="evidence" value="ECO:0007669"/>
    <property type="project" value="TreeGrafter"/>
</dbReference>
<dbReference type="InterPro" id="IPR036086">
    <property type="entry name" value="ParB/Sulfiredoxin_sf"/>
</dbReference>
<dbReference type="Proteomes" id="UP000006589">
    <property type="component" value="Chromosome"/>
</dbReference>
<dbReference type="PANTHER" id="PTHR33375:SF7">
    <property type="entry name" value="CHROMOSOME 2-PARTITIONING PROTEIN PARB-RELATED"/>
    <property type="match status" value="1"/>
</dbReference>
<feature type="domain" description="ParB-like N-terminal" evidence="1">
    <location>
        <begin position="4"/>
        <end position="107"/>
    </location>
</feature>
<dbReference type="PANTHER" id="PTHR33375">
    <property type="entry name" value="CHROMOSOME-PARTITIONING PROTEIN PARB-RELATED"/>
    <property type="match status" value="1"/>
</dbReference>